<feature type="transmembrane region" description="Helical" evidence="6">
    <location>
        <begin position="418"/>
        <end position="439"/>
    </location>
</feature>
<gene>
    <name evidence="8" type="ORF">M9Y10_037646</name>
</gene>
<dbReference type="Proteomes" id="UP001470230">
    <property type="component" value="Unassembled WGS sequence"/>
</dbReference>
<proteinExistence type="predicted"/>
<evidence type="ECO:0000313" key="9">
    <source>
        <dbReference type="Proteomes" id="UP001470230"/>
    </source>
</evidence>
<keyword evidence="9" id="KW-1185">Reference proteome</keyword>
<dbReference type="InterPro" id="IPR002656">
    <property type="entry name" value="Acyl_transf_3_dom"/>
</dbReference>
<keyword evidence="5 6" id="KW-0472">Membrane</keyword>
<feature type="transmembrane region" description="Helical" evidence="6">
    <location>
        <begin position="329"/>
        <end position="348"/>
    </location>
</feature>
<dbReference type="Pfam" id="PF01757">
    <property type="entry name" value="Acyl_transf_3"/>
    <property type="match status" value="1"/>
</dbReference>
<sequence length="521" mass="60686">MSQILYCAVIRDGIFIASYGEGSPDYEKEIKKLISDNSKKEQVILSQKMYTFIYRQPYIYACVGSQNADSKIQNDFLDILSVRWETSFTQISNKASEHSLDSTLSTNFSDVLEKYFSPENAENAENANSPLEENQDLFLPHISESLEQGDEVSLIKPDEEKKPPEPPKRVDTRYITVLNVISTISVLYIHINDFWDNPDTRYLTKFMFKPGRRWDAANYIQCIFYFAVPIFFMNSGATLIDYRKRYPTSVHIKKRLEKTLLPYLAWSTIWIFSNWSVGLYKETKFDFKFFFEGYFYHRFCGVYWFFLPLFTIYAAIIVFSAVPDELKQAIFAMLITYGFVTLSVFPFLLGFKNIKMNQTLQFPASGQGYMMYSLMGYYINTYGINYVGRISIYCSGIIGLLLHIFGTARRSYEAGTLVMLYKGYMNVPCVLYSVSIFTFMKYVKKGPIFDYVYKACKFFAPYTFGVYLNHYLVLRHVLYNLPIDVTSIYFRTFGVLIVFLFCCGITWILHHIPVLKTITPQ</sequence>
<organism evidence="8 9">
    <name type="scientific">Tritrichomonas musculus</name>
    <dbReference type="NCBI Taxonomy" id="1915356"/>
    <lineage>
        <taxon>Eukaryota</taxon>
        <taxon>Metamonada</taxon>
        <taxon>Parabasalia</taxon>
        <taxon>Tritrichomonadida</taxon>
        <taxon>Tritrichomonadidae</taxon>
        <taxon>Tritrichomonas</taxon>
    </lineage>
</organism>
<feature type="transmembrane region" description="Helical" evidence="6">
    <location>
        <begin position="386"/>
        <end position="406"/>
    </location>
</feature>
<evidence type="ECO:0000256" key="2">
    <source>
        <dbReference type="ARBA" id="ARBA00022475"/>
    </source>
</evidence>
<dbReference type="PANTHER" id="PTHR40074">
    <property type="entry name" value="O-ACETYLTRANSFERASE WECH"/>
    <property type="match status" value="1"/>
</dbReference>
<dbReference type="EMBL" id="JAPFFF010000064">
    <property type="protein sequence ID" value="KAK8836708.1"/>
    <property type="molecule type" value="Genomic_DNA"/>
</dbReference>
<feature type="domain" description="Acyltransferase 3" evidence="7">
    <location>
        <begin position="174"/>
        <end position="507"/>
    </location>
</feature>
<evidence type="ECO:0000313" key="8">
    <source>
        <dbReference type="EMBL" id="KAK8836708.1"/>
    </source>
</evidence>
<evidence type="ECO:0000256" key="6">
    <source>
        <dbReference type="SAM" id="Phobius"/>
    </source>
</evidence>
<feature type="transmembrane region" description="Helical" evidence="6">
    <location>
        <begin position="451"/>
        <end position="468"/>
    </location>
</feature>
<feature type="transmembrane region" description="Helical" evidence="6">
    <location>
        <begin position="301"/>
        <end position="322"/>
    </location>
</feature>
<feature type="transmembrane region" description="Helical" evidence="6">
    <location>
        <begin position="260"/>
        <end position="281"/>
    </location>
</feature>
<reference evidence="8 9" key="1">
    <citation type="submission" date="2024-04" db="EMBL/GenBank/DDBJ databases">
        <title>Tritrichomonas musculus Genome.</title>
        <authorList>
            <person name="Alves-Ferreira E."/>
            <person name="Grigg M."/>
            <person name="Lorenzi H."/>
            <person name="Galac M."/>
        </authorList>
    </citation>
    <scope>NUCLEOTIDE SEQUENCE [LARGE SCALE GENOMIC DNA]</scope>
    <source>
        <strain evidence="8 9">EAF2021</strain>
    </source>
</reference>
<protein>
    <recommendedName>
        <fullName evidence="7">Acyltransferase 3 domain-containing protein</fullName>
    </recommendedName>
</protein>
<evidence type="ECO:0000256" key="3">
    <source>
        <dbReference type="ARBA" id="ARBA00022692"/>
    </source>
</evidence>
<accession>A0ABR2GS01</accession>
<keyword evidence="2" id="KW-1003">Cell membrane</keyword>
<name>A0ABR2GS01_9EUKA</name>
<comment type="caution">
    <text evidence="8">The sequence shown here is derived from an EMBL/GenBank/DDBJ whole genome shotgun (WGS) entry which is preliminary data.</text>
</comment>
<feature type="transmembrane region" description="Helical" evidence="6">
    <location>
        <begin position="488"/>
        <end position="509"/>
    </location>
</feature>
<comment type="subcellular location">
    <subcellularLocation>
        <location evidence="1">Cell membrane</location>
        <topology evidence="1">Multi-pass membrane protein</topology>
    </subcellularLocation>
</comment>
<evidence type="ECO:0000259" key="7">
    <source>
        <dbReference type="Pfam" id="PF01757"/>
    </source>
</evidence>
<dbReference type="PANTHER" id="PTHR40074:SF2">
    <property type="entry name" value="O-ACETYLTRANSFERASE WECH"/>
    <property type="match status" value="1"/>
</dbReference>
<feature type="transmembrane region" description="Helical" evidence="6">
    <location>
        <begin position="216"/>
        <end position="240"/>
    </location>
</feature>
<keyword evidence="4 6" id="KW-1133">Transmembrane helix</keyword>
<dbReference type="Gene3D" id="3.30.450.50">
    <property type="entry name" value="Longin domain"/>
    <property type="match status" value="1"/>
</dbReference>
<evidence type="ECO:0000256" key="5">
    <source>
        <dbReference type="ARBA" id="ARBA00023136"/>
    </source>
</evidence>
<evidence type="ECO:0000256" key="4">
    <source>
        <dbReference type="ARBA" id="ARBA00022989"/>
    </source>
</evidence>
<evidence type="ECO:0000256" key="1">
    <source>
        <dbReference type="ARBA" id="ARBA00004651"/>
    </source>
</evidence>
<keyword evidence="3 6" id="KW-0812">Transmembrane</keyword>